<gene>
    <name evidence="1" type="ORF">QFC22_000104</name>
</gene>
<organism evidence="1 2">
    <name type="scientific">Naganishia vaughanmartiniae</name>
    <dbReference type="NCBI Taxonomy" id="1424756"/>
    <lineage>
        <taxon>Eukaryota</taxon>
        <taxon>Fungi</taxon>
        <taxon>Dikarya</taxon>
        <taxon>Basidiomycota</taxon>
        <taxon>Agaricomycotina</taxon>
        <taxon>Tremellomycetes</taxon>
        <taxon>Filobasidiales</taxon>
        <taxon>Filobasidiaceae</taxon>
        <taxon>Naganishia</taxon>
    </lineage>
</organism>
<name>A0ACC2XNF6_9TREE</name>
<protein>
    <submittedName>
        <fullName evidence="1">Uncharacterized protein</fullName>
    </submittedName>
</protein>
<comment type="caution">
    <text evidence="1">The sequence shown here is derived from an EMBL/GenBank/DDBJ whole genome shotgun (WGS) entry which is preliminary data.</text>
</comment>
<evidence type="ECO:0000313" key="1">
    <source>
        <dbReference type="EMBL" id="KAJ9125150.1"/>
    </source>
</evidence>
<accession>A0ACC2XNF6</accession>
<proteinExistence type="predicted"/>
<evidence type="ECO:0000313" key="2">
    <source>
        <dbReference type="Proteomes" id="UP001243375"/>
    </source>
</evidence>
<reference evidence="1" key="1">
    <citation type="submission" date="2023-04" db="EMBL/GenBank/DDBJ databases">
        <title>Draft Genome sequencing of Naganishia species isolated from polar environments using Oxford Nanopore Technology.</title>
        <authorList>
            <person name="Leo P."/>
            <person name="Venkateswaran K."/>
        </authorList>
    </citation>
    <scope>NUCLEOTIDE SEQUENCE</scope>
    <source>
        <strain evidence="1">MNA-CCFEE 5425</strain>
    </source>
</reference>
<keyword evidence="2" id="KW-1185">Reference proteome</keyword>
<dbReference type="Proteomes" id="UP001243375">
    <property type="component" value="Unassembled WGS sequence"/>
</dbReference>
<sequence length="159" mass="17967">MDDFAQDDIDTPFSRTWAQKVLTASWSSSLRIAELNDLFSESEKLIRQEGDDLTLRTGLNKAIKERKGEHATDTEIKGHLIDQLAIVEGVNSEGLISRMTGNNVKAYEQPFDRSPDDPLTEVQLTVYKREIAATNRIGQRMTELAGLMLEREAVKQFIL</sequence>
<dbReference type="EMBL" id="JASBWU010000001">
    <property type="protein sequence ID" value="KAJ9125150.1"/>
    <property type="molecule type" value="Genomic_DNA"/>
</dbReference>